<keyword evidence="1" id="KW-0472">Membrane</keyword>
<dbReference type="Proteomes" id="UP001595975">
    <property type="component" value="Unassembled WGS sequence"/>
</dbReference>
<proteinExistence type="predicted"/>
<dbReference type="EMBL" id="JBHSOF010000014">
    <property type="protein sequence ID" value="MFC5664015.1"/>
    <property type="molecule type" value="Genomic_DNA"/>
</dbReference>
<comment type="caution">
    <text evidence="2">The sequence shown here is derived from an EMBL/GenBank/DDBJ whole genome shotgun (WGS) entry which is preliminary data.</text>
</comment>
<reference evidence="3" key="1">
    <citation type="journal article" date="2019" name="Int. J. Syst. Evol. Microbiol.">
        <title>The Global Catalogue of Microorganisms (GCM) 10K type strain sequencing project: providing services to taxonomists for standard genome sequencing and annotation.</title>
        <authorList>
            <consortium name="The Broad Institute Genomics Platform"/>
            <consortium name="The Broad Institute Genome Sequencing Center for Infectious Disease"/>
            <person name="Wu L."/>
            <person name="Ma J."/>
        </authorList>
    </citation>
    <scope>NUCLEOTIDE SEQUENCE [LARGE SCALE GENOMIC DNA]</scope>
    <source>
        <strain evidence="3">CGMCC 4.1437</strain>
    </source>
</reference>
<accession>A0ABW0X672</accession>
<protein>
    <recommendedName>
        <fullName evidence="4">DUF4175 domain-containing protein</fullName>
    </recommendedName>
</protein>
<dbReference type="RefSeq" id="WP_380225719.1">
    <property type="nucleotide sequence ID" value="NZ_JBHSOF010000014.1"/>
</dbReference>
<keyword evidence="3" id="KW-1185">Reference proteome</keyword>
<evidence type="ECO:0000313" key="3">
    <source>
        <dbReference type="Proteomes" id="UP001595975"/>
    </source>
</evidence>
<evidence type="ECO:0008006" key="4">
    <source>
        <dbReference type="Google" id="ProtNLM"/>
    </source>
</evidence>
<keyword evidence="1" id="KW-1133">Transmembrane helix</keyword>
<feature type="transmembrane region" description="Helical" evidence="1">
    <location>
        <begin position="28"/>
        <end position="49"/>
    </location>
</feature>
<gene>
    <name evidence="2" type="ORF">ACFP3U_13595</name>
</gene>
<sequence length="55" mass="5823">MGPYAFFAGLLLGVMGMGKWQETGSPFWLWGSVAFLLLVLGWGLGAVFGGKSGKK</sequence>
<evidence type="ECO:0000313" key="2">
    <source>
        <dbReference type="EMBL" id="MFC5664015.1"/>
    </source>
</evidence>
<name>A0ABW0X672_9ACTN</name>
<keyword evidence="1" id="KW-0812">Transmembrane</keyword>
<organism evidence="2 3">
    <name type="scientific">Kitasatospora misakiensis</name>
    <dbReference type="NCBI Taxonomy" id="67330"/>
    <lineage>
        <taxon>Bacteria</taxon>
        <taxon>Bacillati</taxon>
        <taxon>Actinomycetota</taxon>
        <taxon>Actinomycetes</taxon>
        <taxon>Kitasatosporales</taxon>
        <taxon>Streptomycetaceae</taxon>
        <taxon>Kitasatospora</taxon>
    </lineage>
</organism>
<evidence type="ECO:0000256" key="1">
    <source>
        <dbReference type="SAM" id="Phobius"/>
    </source>
</evidence>